<dbReference type="OrthoDB" id="3578610at2"/>
<reference evidence="1 2" key="1">
    <citation type="submission" date="2016-08" db="EMBL/GenBank/DDBJ databases">
        <authorList>
            <person name="Seilhamer J.J."/>
        </authorList>
    </citation>
    <scope>NUCLEOTIDE SEQUENCE [LARGE SCALE GENOMIC DNA]</scope>
    <source>
        <strain evidence="1 2">KH-21-114</strain>
    </source>
</reference>
<dbReference type="SUPFAM" id="SSF50249">
    <property type="entry name" value="Nucleic acid-binding proteins"/>
    <property type="match status" value="1"/>
</dbReference>
<accession>A0A2S3WVZ8</accession>
<organism evidence="1 2">
    <name type="scientific">Pseudomonas putida</name>
    <name type="common">Arthrobacter siderocapsulatus</name>
    <dbReference type="NCBI Taxonomy" id="303"/>
    <lineage>
        <taxon>Bacteria</taxon>
        <taxon>Pseudomonadati</taxon>
        <taxon>Pseudomonadota</taxon>
        <taxon>Gammaproteobacteria</taxon>
        <taxon>Pseudomonadales</taxon>
        <taxon>Pseudomonadaceae</taxon>
        <taxon>Pseudomonas</taxon>
    </lineage>
</organism>
<comment type="caution">
    <text evidence="1">The sequence shown here is derived from an EMBL/GenBank/DDBJ whole genome shotgun (WGS) entry which is preliminary data.</text>
</comment>
<dbReference type="Gene3D" id="2.40.50.140">
    <property type="entry name" value="Nucleic acid-binding proteins"/>
    <property type="match status" value="1"/>
</dbReference>
<proteinExistence type="predicted"/>
<protein>
    <submittedName>
        <fullName evidence="1">Uncharacterized protein</fullName>
    </submittedName>
</protein>
<reference evidence="1 2" key="2">
    <citation type="submission" date="2018-03" db="EMBL/GenBank/DDBJ databases">
        <title>Draft genome of Pseudomonas putida strain KH-21-114.</title>
        <authorList>
            <person name="Yoshizawa S."/>
            <person name="Khan N.H."/>
            <person name="Nishimura M."/>
            <person name="Chiura H.X."/>
            <person name="Ogura Y."/>
            <person name="Hayashi T."/>
            <person name="Kogure K."/>
        </authorList>
    </citation>
    <scope>NUCLEOTIDE SEQUENCE [LARGE SCALE GENOMIC DNA]</scope>
    <source>
        <strain evidence="1 2">KH-21-114</strain>
    </source>
</reference>
<evidence type="ECO:0000313" key="1">
    <source>
        <dbReference type="EMBL" id="POG05214.1"/>
    </source>
</evidence>
<dbReference type="AlphaFoldDB" id="A0A2S3WVZ8"/>
<dbReference type="InterPro" id="IPR012340">
    <property type="entry name" value="NA-bd_OB-fold"/>
</dbReference>
<gene>
    <name evidence="1" type="ORF">BGP84_20210</name>
</gene>
<dbReference type="EMBL" id="MINH01000021">
    <property type="protein sequence ID" value="POG05214.1"/>
    <property type="molecule type" value="Genomic_DNA"/>
</dbReference>
<dbReference type="RefSeq" id="WP_103448647.1">
    <property type="nucleotide sequence ID" value="NZ_MINH01000021.1"/>
</dbReference>
<sequence length="67" mass="7324">MHRRLAGTVKWFDEGHGMGVISADGQSWDYLVLRCAIENGGLSAGERVSFMPVTAALASWAFNVVRQ</sequence>
<evidence type="ECO:0000313" key="2">
    <source>
        <dbReference type="Proteomes" id="UP000237230"/>
    </source>
</evidence>
<name>A0A2S3WVZ8_PSEPU</name>
<dbReference type="Proteomes" id="UP000237230">
    <property type="component" value="Unassembled WGS sequence"/>
</dbReference>